<sequence length="100" mass="11126">MNGLQNSLLQKRPSTPKYSQSFLALTATRTGLRITSLLAGKHHGGWIIGITRHREGSSVFKKLYWSPKTTSAAPLDLTTAAHSSRKDRRLQYLLIHSLLA</sequence>
<dbReference type="Proteomes" id="UP001189429">
    <property type="component" value="Unassembled WGS sequence"/>
</dbReference>
<comment type="caution">
    <text evidence="1">The sequence shown here is derived from an EMBL/GenBank/DDBJ whole genome shotgun (WGS) entry which is preliminary data.</text>
</comment>
<evidence type="ECO:0000313" key="2">
    <source>
        <dbReference type="Proteomes" id="UP001189429"/>
    </source>
</evidence>
<proteinExistence type="predicted"/>
<reference evidence="1" key="1">
    <citation type="submission" date="2023-10" db="EMBL/GenBank/DDBJ databases">
        <authorList>
            <person name="Chen Y."/>
            <person name="Shah S."/>
            <person name="Dougan E. K."/>
            <person name="Thang M."/>
            <person name="Chan C."/>
        </authorList>
    </citation>
    <scope>NUCLEOTIDE SEQUENCE [LARGE SCALE GENOMIC DNA]</scope>
</reference>
<organism evidence="1 2">
    <name type="scientific">Prorocentrum cordatum</name>
    <dbReference type="NCBI Taxonomy" id="2364126"/>
    <lineage>
        <taxon>Eukaryota</taxon>
        <taxon>Sar</taxon>
        <taxon>Alveolata</taxon>
        <taxon>Dinophyceae</taxon>
        <taxon>Prorocentrales</taxon>
        <taxon>Prorocentraceae</taxon>
        <taxon>Prorocentrum</taxon>
    </lineage>
</organism>
<gene>
    <name evidence="1" type="ORF">PCOR1329_LOCUS965</name>
</gene>
<keyword evidence="2" id="KW-1185">Reference proteome</keyword>
<accession>A0ABN9PBL4</accession>
<evidence type="ECO:0000313" key="1">
    <source>
        <dbReference type="EMBL" id="CAK0789368.1"/>
    </source>
</evidence>
<dbReference type="EMBL" id="CAUYUJ010000225">
    <property type="protein sequence ID" value="CAK0789368.1"/>
    <property type="molecule type" value="Genomic_DNA"/>
</dbReference>
<protein>
    <submittedName>
        <fullName evidence="1">Uncharacterized protein</fullName>
    </submittedName>
</protein>
<name>A0ABN9PBL4_9DINO</name>